<evidence type="ECO:0008006" key="4">
    <source>
        <dbReference type="Google" id="ProtNLM"/>
    </source>
</evidence>
<dbReference type="Pfam" id="PF11162">
    <property type="entry name" value="DUF2946"/>
    <property type="match status" value="1"/>
</dbReference>
<dbReference type="AlphaFoldDB" id="A0A2G8TEW5"/>
<comment type="caution">
    <text evidence="2">The sequence shown here is derived from an EMBL/GenBank/DDBJ whole genome shotgun (WGS) entry which is preliminary data.</text>
</comment>
<accession>A0A2G8TEW5</accession>
<name>A0A2G8TEW5_9BURK</name>
<gene>
    <name evidence="2" type="ORF">CR105_13515</name>
</gene>
<feature type="signal peptide" evidence="1">
    <location>
        <begin position="1"/>
        <end position="29"/>
    </location>
</feature>
<protein>
    <recommendedName>
        <fullName evidence="4">DUF2946 domain-containing protein</fullName>
    </recommendedName>
</protein>
<dbReference type="EMBL" id="PDOC01000007">
    <property type="protein sequence ID" value="PIL44582.1"/>
    <property type="molecule type" value="Genomic_DNA"/>
</dbReference>
<organism evidence="2 3">
    <name type="scientific">Massilia eurypsychrophila</name>
    <dbReference type="NCBI Taxonomy" id="1485217"/>
    <lineage>
        <taxon>Bacteria</taxon>
        <taxon>Pseudomonadati</taxon>
        <taxon>Pseudomonadota</taxon>
        <taxon>Betaproteobacteria</taxon>
        <taxon>Burkholderiales</taxon>
        <taxon>Oxalobacteraceae</taxon>
        <taxon>Telluria group</taxon>
        <taxon>Massilia</taxon>
    </lineage>
</organism>
<dbReference type="Proteomes" id="UP000230390">
    <property type="component" value="Unassembled WGS sequence"/>
</dbReference>
<reference evidence="2 3" key="1">
    <citation type="submission" date="2017-10" db="EMBL/GenBank/DDBJ databases">
        <title>Massilia psychrophilum sp. nov., a novel purple-pigmented bacterium isolated from Tianshan glacier, Xinjiang Municipality, China.</title>
        <authorList>
            <person name="Wang H."/>
        </authorList>
    </citation>
    <scope>NUCLEOTIDE SEQUENCE [LARGE SCALE GENOMIC DNA]</scope>
    <source>
        <strain evidence="2 3">JCM 30074</strain>
    </source>
</reference>
<evidence type="ECO:0000256" key="1">
    <source>
        <dbReference type="SAM" id="SignalP"/>
    </source>
</evidence>
<dbReference type="OrthoDB" id="8536886at2"/>
<keyword evidence="1" id="KW-0732">Signal</keyword>
<proteinExistence type="predicted"/>
<dbReference type="InterPro" id="IPR021333">
    <property type="entry name" value="DUF2946"/>
</dbReference>
<evidence type="ECO:0000313" key="3">
    <source>
        <dbReference type="Proteomes" id="UP000230390"/>
    </source>
</evidence>
<evidence type="ECO:0000313" key="2">
    <source>
        <dbReference type="EMBL" id="PIL44582.1"/>
    </source>
</evidence>
<keyword evidence="3" id="KW-1185">Reference proteome</keyword>
<sequence length="128" mass="13680">MRRITHRFAAWIACFAMLVAALAPSVSHALSMSRGGTWSEICSVGGTKFVKVSLDQGGIADPATQDSIHLEHCPFCATHAGSFALPPNAGFILPLIETQDTHPFLFFQAPHPLAIWTVAQSRAPPASV</sequence>
<feature type="chain" id="PRO_5013896781" description="DUF2946 domain-containing protein" evidence="1">
    <location>
        <begin position="30"/>
        <end position="128"/>
    </location>
</feature>